<evidence type="ECO:0000313" key="1">
    <source>
        <dbReference type="EMBL" id="CAL1698054.1"/>
    </source>
</evidence>
<gene>
    <name evidence="1" type="ORF">GFSPODELE1_LOCUS1974</name>
</gene>
<organism evidence="1 2">
    <name type="scientific">Somion occarium</name>
    <dbReference type="NCBI Taxonomy" id="3059160"/>
    <lineage>
        <taxon>Eukaryota</taxon>
        <taxon>Fungi</taxon>
        <taxon>Dikarya</taxon>
        <taxon>Basidiomycota</taxon>
        <taxon>Agaricomycotina</taxon>
        <taxon>Agaricomycetes</taxon>
        <taxon>Polyporales</taxon>
        <taxon>Cerrenaceae</taxon>
        <taxon>Somion</taxon>
    </lineage>
</organism>
<accession>A0ABP1CTQ5</accession>
<proteinExistence type="predicted"/>
<name>A0ABP1CTQ5_9APHY</name>
<protein>
    <submittedName>
        <fullName evidence="1">Uncharacterized protein</fullName>
    </submittedName>
</protein>
<keyword evidence="2" id="KW-1185">Reference proteome</keyword>
<sequence>MTLTDSSTEQLEPIFAMVRNTILQNPSYFNTFLPSLRGDRTFLEPNPSFPTCATPMEVAMLRRYFTREFPRPRISHCTAHWDRGSPSMSHSRDNVIRLHTRVAEALCHCQASNQDNPTLRFLIVVIILHGLGHTVGCRFFSILEADEHLEFPYWHSKTLITERSFPEYGFLVEEALFGGIIGIVFREEDSEDGEPPPPIHADFNAIDYLFMHCRDGLTYRLDPTDMENKLAAGDFTPFDRRCLQAVTAPKWIPDRTCATLNGDHLPMDIDESEAKVKLDVDEDVSDFEDPPPCKCPGAYGYYSP</sequence>
<reference evidence="2" key="1">
    <citation type="submission" date="2024-04" db="EMBL/GenBank/DDBJ databases">
        <authorList>
            <person name="Shaw F."/>
            <person name="Minotto A."/>
        </authorList>
    </citation>
    <scope>NUCLEOTIDE SEQUENCE [LARGE SCALE GENOMIC DNA]</scope>
</reference>
<evidence type="ECO:0000313" key="2">
    <source>
        <dbReference type="Proteomes" id="UP001497453"/>
    </source>
</evidence>
<dbReference type="EMBL" id="OZ037953">
    <property type="protein sequence ID" value="CAL1698054.1"/>
    <property type="molecule type" value="Genomic_DNA"/>
</dbReference>
<dbReference type="Proteomes" id="UP001497453">
    <property type="component" value="Chromosome 10"/>
</dbReference>